<feature type="region of interest" description="Disordered" evidence="1">
    <location>
        <begin position="154"/>
        <end position="282"/>
    </location>
</feature>
<evidence type="ECO:0000256" key="1">
    <source>
        <dbReference type="SAM" id="MobiDB-lite"/>
    </source>
</evidence>
<sequence length="318" mass="34103">ESQGVRRERRGLVLPRRGATEAGRGAALPRDPRPELRDGRVRGHPGVLERGTRDAPGPQAARALRAVREELPDAPRGPAAHRRRAVRHNPGDPQAQRPAPGHLHPAFGLQGRHLGRGEPAGRVAALHLHGSDGQLRGIDGPQVLRRLVAAHAGHLDPGPGQADGLLHKHGARGGRGAPVRLRRRHLPHPGRPRLRGERRQHLPGPQGADHHAAGHGGHPGGHHARRGHGARREGDGDARHRTRRGPHGALRGRRGVSLRHGVPDSARHGGGRPRNRNGQHRARRRAFAGAVLQGGPRRLGRVHGLDRRRRGCGGGAAV</sequence>
<protein>
    <submittedName>
        <fullName evidence="2">Branched-chain amino acid aminotransferase</fullName>
        <ecNumber evidence="2">2.6.1.42</ecNumber>
    </submittedName>
</protein>
<gene>
    <name evidence="2" type="ORF">AVDCRST_MAG02-3337</name>
</gene>
<feature type="compositionally biased region" description="Basic residues" evidence="1">
    <location>
        <begin position="240"/>
        <end position="257"/>
    </location>
</feature>
<dbReference type="AlphaFoldDB" id="A0A6J4RJN6"/>
<feature type="non-terminal residue" evidence="2">
    <location>
        <position position="318"/>
    </location>
</feature>
<feature type="compositionally biased region" description="Basic residues" evidence="1">
    <location>
        <begin position="180"/>
        <end position="193"/>
    </location>
</feature>
<reference evidence="2" key="1">
    <citation type="submission" date="2020-02" db="EMBL/GenBank/DDBJ databases">
        <authorList>
            <person name="Meier V. D."/>
        </authorList>
    </citation>
    <scope>NUCLEOTIDE SEQUENCE</scope>
    <source>
        <strain evidence="2">AVDCRST_MAG02</strain>
    </source>
</reference>
<keyword evidence="2" id="KW-0808">Transferase</keyword>
<dbReference type="EC" id="2.6.1.42" evidence="2"/>
<feature type="non-terminal residue" evidence="2">
    <location>
        <position position="1"/>
    </location>
</feature>
<feature type="compositionally biased region" description="Basic and acidic residues" evidence="1">
    <location>
        <begin position="30"/>
        <end position="41"/>
    </location>
</feature>
<proteinExistence type="predicted"/>
<feature type="compositionally biased region" description="Basic residues" evidence="1">
    <location>
        <begin position="220"/>
        <end position="229"/>
    </location>
</feature>
<feature type="compositionally biased region" description="Basic residues" evidence="1">
    <location>
        <begin position="269"/>
        <end position="282"/>
    </location>
</feature>
<feature type="compositionally biased region" description="Low complexity" evidence="1">
    <location>
        <begin position="12"/>
        <end position="27"/>
    </location>
</feature>
<name>A0A6J4RJN6_9ACTN</name>
<organism evidence="2">
    <name type="scientific">uncultured Rubrobacteraceae bacterium</name>
    <dbReference type="NCBI Taxonomy" id="349277"/>
    <lineage>
        <taxon>Bacteria</taxon>
        <taxon>Bacillati</taxon>
        <taxon>Actinomycetota</taxon>
        <taxon>Rubrobacteria</taxon>
        <taxon>Rubrobacterales</taxon>
        <taxon>Rubrobacteraceae</taxon>
        <taxon>environmental samples</taxon>
    </lineage>
</organism>
<feature type="compositionally biased region" description="Basic and acidic residues" evidence="1">
    <location>
        <begin position="230"/>
        <end position="239"/>
    </location>
</feature>
<feature type="region of interest" description="Disordered" evidence="1">
    <location>
        <begin position="1"/>
        <end position="108"/>
    </location>
</feature>
<accession>A0A6J4RJN6</accession>
<evidence type="ECO:0000313" key="2">
    <source>
        <dbReference type="EMBL" id="CAA9467949.1"/>
    </source>
</evidence>
<keyword evidence="2" id="KW-0032">Aminotransferase</keyword>
<dbReference type="EMBL" id="CADCVH010000100">
    <property type="protein sequence ID" value="CAA9467949.1"/>
    <property type="molecule type" value="Genomic_DNA"/>
</dbReference>
<dbReference type="GO" id="GO:0004084">
    <property type="term" value="F:branched-chain-amino-acid transaminase activity"/>
    <property type="evidence" value="ECO:0007669"/>
    <property type="project" value="UniProtKB-EC"/>
</dbReference>